<dbReference type="PANTHER" id="PTHR34700:SF4">
    <property type="entry name" value="PHAGE-LIKE ELEMENT PBSX PROTEIN XKDP"/>
    <property type="match status" value="1"/>
</dbReference>
<accession>A0A918IML1</accession>
<name>A0A918IML1_9RHOB</name>
<dbReference type="PANTHER" id="PTHR34700">
    <property type="entry name" value="POTASSIUM BINDING PROTEIN KBP"/>
    <property type="match status" value="1"/>
</dbReference>
<dbReference type="SMART" id="SM00257">
    <property type="entry name" value="LysM"/>
    <property type="match status" value="1"/>
</dbReference>
<comment type="caution">
    <text evidence="2">The sequence shown here is derived from an EMBL/GenBank/DDBJ whole genome shotgun (WGS) entry which is preliminary data.</text>
</comment>
<dbReference type="Pfam" id="PF01476">
    <property type="entry name" value="LysM"/>
    <property type="match status" value="1"/>
</dbReference>
<dbReference type="InterPro" id="IPR018392">
    <property type="entry name" value="LysM"/>
</dbReference>
<sequence>MIRMSLVYLTIVIGIAWVITGGPSFVSPPEPDLAAIFAEGSPPGAEPVGMSTSTAAALAAVAPPGQIGLGRPLVRGGDAALGRTTAAILRELALLPKGQTPEGTDYQALSSVALSGLRSLRGLPETPGTSLEGLVAQALREGQSDAYIDALVNEAAGQGQLSVPAALVTASGQVDTAVLLASLVQEARIAAGFTPRPSPERRIPDSSYTVQPGDSLGAIALRFYGDAALFPALFAANQPNLASPDQLQPGQTLILPDRAAP</sequence>
<evidence type="ECO:0000313" key="3">
    <source>
        <dbReference type="Proteomes" id="UP000628984"/>
    </source>
</evidence>
<dbReference type="AlphaFoldDB" id="A0A918IML1"/>
<keyword evidence="3" id="KW-1185">Reference proteome</keyword>
<dbReference type="PROSITE" id="PS51782">
    <property type="entry name" value="LYSM"/>
    <property type="match status" value="1"/>
</dbReference>
<dbReference type="SUPFAM" id="SSF54106">
    <property type="entry name" value="LysM domain"/>
    <property type="match status" value="1"/>
</dbReference>
<organism evidence="2 3">
    <name type="scientific">Gemmobacter lanyuensis</name>
    <dbReference type="NCBI Taxonomy" id="1054497"/>
    <lineage>
        <taxon>Bacteria</taxon>
        <taxon>Pseudomonadati</taxon>
        <taxon>Pseudomonadota</taxon>
        <taxon>Alphaproteobacteria</taxon>
        <taxon>Rhodobacterales</taxon>
        <taxon>Paracoccaceae</taxon>
        <taxon>Gemmobacter</taxon>
    </lineage>
</organism>
<feature type="domain" description="LysM" evidence="1">
    <location>
        <begin position="206"/>
        <end position="255"/>
    </location>
</feature>
<dbReference type="Proteomes" id="UP000628984">
    <property type="component" value="Unassembled WGS sequence"/>
</dbReference>
<dbReference type="RefSeq" id="WP_189632445.1">
    <property type="nucleotide sequence ID" value="NZ_BMYQ01000001.1"/>
</dbReference>
<protein>
    <recommendedName>
        <fullName evidence="1">LysM domain-containing protein</fullName>
    </recommendedName>
</protein>
<dbReference type="EMBL" id="BMYQ01000001">
    <property type="protein sequence ID" value="GGW23083.1"/>
    <property type="molecule type" value="Genomic_DNA"/>
</dbReference>
<proteinExistence type="predicted"/>
<reference evidence="2" key="1">
    <citation type="journal article" date="2014" name="Int. J. Syst. Evol. Microbiol.">
        <title>Complete genome sequence of Corynebacterium casei LMG S-19264T (=DSM 44701T), isolated from a smear-ripened cheese.</title>
        <authorList>
            <consortium name="US DOE Joint Genome Institute (JGI-PGF)"/>
            <person name="Walter F."/>
            <person name="Albersmeier A."/>
            <person name="Kalinowski J."/>
            <person name="Ruckert C."/>
        </authorList>
    </citation>
    <scope>NUCLEOTIDE SEQUENCE</scope>
    <source>
        <strain evidence="2">KCTC 23714</strain>
    </source>
</reference>
<gene>
    <name evidence="2" type="ORF">GCM10011452_07450</name>
</gene>
<evidence type="ECO:0000313" key="2">
    <source>
        <dbReference type="EMBL" id="GGW23083.1"/>
    </source>
</evidence>
<evidence type="ECO:0000259" key="1">
    <source>
        <dbReference type="PROSITE" id="PS51782"/>
    </source>
</evidence>
<dbReference type="InterPro" id="IPR036779">
    <property type="entry name" value="LysM_dom_sf"/>
</dbReference>
<dbReference type="InterPro" id="IPR052196">
    <property type="entry name" value="Bact_Kbp"/>
</dbReference>
<reference evidence="2" key="2">
    <citation type="submission" date="2020-09" db="EMBL/GenBank/DDBJ databases">
        <authorList>
            <person name="Sun Q."/>
            <person name="Kim S."/>
        </authorList>
    </citation>
    <scope>NUCLEOTIDE SEQUENCE</scope>
    <source>
        <strain evidence="2">KCTC 23714</strain>
    </source>
</reference>
<dbReference type="CDD" id="cd00118">
    <property type="entry name" value="LysM"/>
    <property type="match status" value="1"/>
</dbReference>
<dbReference type="Gene3D" id="3.10.350.10">
    <property type="entry name" value="LysM domain"/>
    <property type="match status" value="1"/>
</dbReference>